<sequence length="221" mass="25253">MTKKYLLSTAIALTLFLSACSAPTQLLESWAPPTIEAKSFDKIGIVMISQNEQAKENIEYAIAEEMRTKGYKATPTFNVFPFAGNKKVQEDLNLSAEEQQDYIRERINRFDFDALIVVSILDVEQEIKQRPSVGFSYSGPVQRYDANYTEYIQYTSASVYKVNYSILSNYFIEASMFDIESEELHWTGQYKIKDPSHLNKSATDFSDALVEELVKKNVITK</sequence>
<evidence type="ECO:0000313" key="2">
    <source>
        <dbReference type="EMBL" id="SEW36923.1"/>
    </source>
</evidence>
<keyword evidence="1" id="KW-0732">Signal</keyword>
<feature type="signal peptide" evidence="1">
    <location>
        <begin position="1"/>
        <end position="21"/>
    </location>
</feature>
<accession>A0A1I0R8P3</accession>
<evidence type="ECO:0000313" key="3">
    <source>
        <dbReference type="Proteomes" id="UP000199437"/>
    </source>
</evidence>
<dbReference type="EMBL" id="FOIR01000003">
    <property type="protein sequence ID" value="SEW36923.1"/>
    <property type="molecule type" value="Genomic_DNA"/>
</dbReference>
<dbReference type="OrthoDB" id="6077795at2"/>
<dbReference type="RefSeq" id="WP_090259793.1">
    <property type="nucleotide sequence ID" value="NZ_FOIR01000003.1"/>
</dbReference>
<name>A0A1I0R8P3_9BACT</name>
<proteinExistence type="predicted"/>
<evidence type="ECO:0008006" key="4">
    <source>
        <dbReference type="Google" id="ProtNLM"/>
    </source>
</evidence>
<evidence type="ECO:0000256" key="1">
    <source>
        <dbReference type="SAM" id="SignalP"/>
    </source>
</evidence>
<feature type="chain" id="PRO_5011606074" description="Lipoprotein" evidence="1">
    <location>
        <begin position="22"/>
        <end position="221"/>
    </location>
</feature>
<dbReference type="AlphaFoldDB" id="A0A1I0R8P3"/>
<gene>
    <name evidence="2" type="ORF">SAMN05216290_3237</name>
</gene>
<protein>
    <recommendedName>
        <fullName evidence="4">Lipoprotein</fullName>
    </recommendedName>
</protein>
<reference evidence="3" key="1">
    <citation type="submission" date="2016-10" db="EMBL/GenBank/DDBJ databases">
        <authorList>
            <person name="Varghese N."/>
            <person name="Submissions S."/>
        </authorList>
    </citation>
    <scope>NUCLEOTIDE SEQUENCE [LARGE SCALE GENOMIC DNA]</scope>
    <source>
        <strain evidence="3">CGMCC 1.12402</strain>
    </source>
</reference>
<dbReference type="Proteomes" id="UP000199437">
    <property type="component" value="Unassembled WGS sequence"/>
</dbReference>
<dbReference type="PROSITE" id="PS51257">
    <property type="entry name" value="PROKAR_LIPOPROTEIN"/>
    <property type="match status" value="1"/>
</dbReference>
<keyword evidence="3" id="KW-1185">Reference proteome</keyword>
<dbReference type="STRING" id="1267423.SAMN05216290_3237"/>
<organism evidence="2 3">
    <name type="scientific">Roseivirga pacifica</name>
    <dbReference type="NCBI Taxonomy" id="1267423"/>
    <lineage>
        <taxon>Bacteria</taxon>
        <taxon>Pseudomonadati</taxon>
        <taxon>Bacteroidota</taxon>
        <taxon>Cytophagia</taxon>
        <taxon>Cytophagales</taxon>
        <taxon>Roseivirgaceae</taxon>
        <taxon>Roseivirga</taxon>
    </lineage>
</organism>
<dbReference type="GeneID" id="99987915"/>